<gene>
    <name evidence="1" type="ORF">B4067_2340</name>
</gene>
<organism evidence="1 2">
    <name type="scientific">Bacillus subtilis subsp. subtilis</name>
    <dbReference type="NCBI Taxonomy" id="135461"/>
    <lineage>
        <taxon>Bacteria</taxon>
        <taxon>Bacillati</taxon>
        <taxon>Bacillota</taxon>
        <taxon>Bacilli</taxon>
        <taxon>Bacillales</taxon>
        <taxon>Bacillaceae</taxon>
        <taxon>Bacillus</taxon>
    </lineage>
</organism>
<sequence>MKILEQIGKQLLEKLMKSKNLSMAFKQMRQKSYALLGSTPPPQPFNFEGDGVVQYFK</sequence>
<dbReference type="AlphaFoldDB" id="A0ABD3ZV97"/>
<evidence type="ECO:0000313" key="2">
    <source>
        <dbReference type="Proteomes" id="UP000031970"/>
    </source>
</evidence>
<evidence type="ECO:0000313" key="1">
    <source>
        <dbReference type="EMBL" id="KIL32067.1"/>
    </source>
</evidence>
<dbReference type="Proteomes" id="UP000031970">
    <property type="component" value="Unassembled WGS sequence"/>
</dbReference>
<accession>A0ABD3ZV97</accession>
<reference evidence="1 2" key="1">
    <citation type="submission" date="2014-11" db="EMBL/GenBank/DDBJ databases">
        <title>Draft Genome Sequences of Nine Bacillus subtilis Strains that Form Spores with High Heat-Resistance.</title>
        <authorList>
            <person name="Krawcyk A.O."/>
            <person name="Berendsen E.M."/>
            <person name="de Jong A."/>
            <person name="Holsappel S."/>
            <person name="Eijlander R.T."/>
            <person name="Wells-Bennik M."/>
            <person name="Kuipers O.P."/>
        </authorList>
    </citation>
    <scope>NUCLEOTIDE SEQUENCE [LARGE SCALE GENOMIC DNA]</scope>
    <source>
        <strain evidence="1 2">B4067</strain>
    </source>
</reference>
<protein>
    <submittedName>
        <fullName evidence="1">Uncharacterized protein</fullName>
    </submittedName>
</protein>
<dbReference type="EMBL" id="JSXS01000040">
    <property type="protein sequence ID" value="KIL32067.1"/>
    <property type="molecule type" value="Genomic_DNA"/>
</dbReference>
<comment type="caution">
    <text evidence="1">The sequence shown here is derived from an EMBL/GenBank/DDBJ whole genome shotgun (WGS) entry which is preliminary data.</text>
</comment>
<proteinExistence type="predicted"/>
<name>A0ABD3ZV97_BACIU</name>